<evidence type="ECO:0000313" key="4">
    <source>
        <dbReference type="EMBL" id="QJR15005.1"/>
    </source>
</evidence>
<dbReference type="AlphaFoldDB" id="A0A6M4H748"/>
<keyword evidence="1" id="KW-0812">Transmembrane</keyword>
<name>A0A6M4H748_9PROT</name>
<feature type="chain" id="PRO_5026998546" description="TPM domain-containing protein" evidence="2">
    <location>
        <begin position="27"/>
        <end position="311"/>
    </location>
</feature>
<dbReference type="EMBL" id="CP053073">
    <property type="protein sequence ID" value="QJR15005.1"/>
    <property type="molecule type" value="Genomic_DNA"/>
</dbReference>
<feature type="transmembrane region" description="Helical" evidence="1">
    <location>
        <begin position="196"/>
        <end position="215"/>
    </location>
</feature>
<dbReference type="Pfam" id="PF04536">
    <property type="entry name" value="TPM_phosphatase"/>
    <property type="match status" value="1"/>
</dbReference>
<keyword evidence="5" id="KW-1185">Reference proteome</keyword>
<feature type="signal peptide" evidence="2">
    <location>
        <begin position="1"/>
        <end position="26"/>
    </location>
</feature>
<evidence type="ECO:0000259" key="3">
    <source>
        <dbReference type="Pfam" id="PF04536"/>
    </source>
</evidence>
<evidence type="ECO:0000256" key="1">
    <source>
        <dbReference type="SAM" id="Phobius"/>
    </source>
</evidence>
<dbReference type="PANTHER" id="PTHR30373:SF2">
    <property type="entry name" value="UPF0603 PROTEIN YGCG"/>
    <property type="match status" value="1"/>
</dbReference>
<dbReference type="RefSeq" id="WP_246212127.1">
    <property type="nucleotide sequence ID" value="NZ_CP053073.1"/>
</dbReference>
<accession>A0A6M4H748</accession>
<keyword evidence="1" id="KW-0472">Membrane</keyword>
<evidence type="ECO:0000256" key="2">
    <source>
        <dbReference type="SAM" id="SignalP"/>
    </source>
</evidence>
<dbReference type="PANTHER" id="PTHR30373">
    <property type="entry name" value="UPF0603 PROTEIN YGCG"/>
    <property type="match status" value="1"/>
</dbReference>
<dbReference type="Proteomes" id="UP000503096">
    <property type="component" value="Chromosome"/>
</dbReference>
<dbReference type="Gene3D" id="3.10.310.50">
    <property type="match status" value="1"/>
</dbReference>
<dbReference type="InterPro" id="IPR007621">
    <property type="entry name" value="TPM_dom"/>
</dbReference>
<dbReference type="FunCoup" id="A0A6M4H748">
    <property type="interactions" value="26"/>
</dbReference>
<proteinExistence type="predicted"/>
<feature type="transmembrane region" description="Helical" evidence="1">
    <location>
        <begin position="227"/>
        <end position="255"/>
    </location>
</feature>
<sequence>MNRGFAPMRGLLLLAGALAFCASAFAQDPADPIPVPKLTGRVVDLTGTLTAPERSALDQKLRAFEQSKGSQVAVLLVPSIGNETIEDFAGRVTDAWQLGRKGVDDGVLFVIAKQQRKMRIHNGRGVQGVMTDALSKRILAEIVSPAFRNGDFSGGINAGADAIIKAIEGEDLPVPTFRSSSGAKKVGVSFPGGDNFFMLAFFLVPIVAAVLRKLVGRLGAAGLTGAITGAAAWFLFGSLLVTGIAVVVAAFFGLITGTAGPGRGRSTFDGWGSGGGWSGGGGGGGWSGGGDSGGFSGGGGGFDGGGASGDW</sequence>
<feature type="domain" description="TPM" evidence="3">
    <location>
        <begin position="42"/>
        <end position="165"/>
    </location>
</feature>
<protein>
    <recommendedName>
        <fullName evidence="3">TPM domain-containing protein</fullName>
    </recommendedName>
</protein>
<evidence type="ECO:0000313" key="5">
    <source>
        <dbReference type="Proteomes" id="UP000503096"/>
    </source>
</evidence>
<organism evidence="4 5">
    <name type="scientific">Usitatibacter palustris</name>
    <dbReference type="NCBI Taxonomy" id="2732487"/>
    <lineage>
        <taxon>Bacteria</taxon>
        <taxon>Pseudomonadati</taxon>
        <taxon>Pseudomonadota</taxon>
        <taxon>Betaproteobacteria</taxon>
        <taxon>Nitrosomonadales</taxon>
        <taxon>Usitatibacteraceae</taxon>
        <taxon>Usitatibacter</taxon>
    </lineage>
</organism>
<dbReference type="KEGG" id="upl:DSM104440_01820"/>
<keyword evidence="1" id="KW-1133">Transmembrane helix</keyword>
<keyword evidence="2" id="KW-0732">Signal</keyword>
<dbReference type="InParanoid" id="A0A6M4H748"/>
<reference evidence="4 5" key="1">
    <citation type="submission" date="2020-04" db="EMBL/GenBank/DDBJ databases">
        <title>Usitatibacter rugosus gen. nov., sp. nov. and Usitatibacter palustris sp. nov., novel members of Usitatibacteraceae fam. nov. within the order Nitrosomonadales isolated from soil.</title>
        <authorList>
            <person name="Huber K.J."/>
            <person name="Neumann-Schaal M."/>
            <person name="Geppert A."/>
            <person name="Luckner M."/>
            <person name="Wanner G."/>
            <person name="Overmann J."/>
        </authorList>
    </citation>
    <scope>NUCLEOTIDE SEQUENCE [LARGE SCALE GENOMIC DNA]</scope>
    <source>
        <strain evidence="4 5">Swamp67</strain>
    </source>
</reference>
<gene>
    <name evidence="4" type="ORF">DSM104440_01820</name>
</gene>